<keyword evidence="2" id="KW-0677">Repeat</keyword>
<keyword evidence="13" id="KW-1185">Reference proteome</keyword>
<dbReference type="Gene3D" id="2.60.120.290">
    <property type="entry name" value="Spermadhesin, CUB domain"/>
    <property type="match status" value="1"/>
</dbReference>
<dbReference type="SUPFAM" id="SSF57667">
    <property type="entry name" value="beta-beta-alpha zinc fingers"/>
    <property type="match status" value="1"/>
</dbReference>
<reference evidence="12 13" key="1">
    <citation type="journal article" date="2018" name="J. Allergy Clin. Immunol.">
        <title>High-quality assembly of Dermatophagoides pteronyssinus genome and transcriptome reveals a wide range of novel allergens.</title>
        <authorList>
            <person name="Liu X.Y."/>
            <person name="Yang K.Y."/>
            <person name="Wang M.Q."/>
            <person name="Kwok J.S."/>
            <person name="Zeng X."/>
            <person name="Yang Z."/>
            <person name="Xiao X.J."/>
            <person name="Lau C.P."/>
            <person name="Li Y."/>
            <person name="Huang Z.M."/>
            <person name="Ba J.G."/>
            <person name="Yim A.K."/>
            <person name="Ouyang C.Y."/>
            <person name="Ngai S.M."/>
            <person name="Chan T.F."/>
            <person name="Leung E.L."/>
            <person name="Liu L."/>
            <person name="Liu Z.G."/>
            <person name="Tsui S.K."/>
        </authorList>
    </citation>
    <scope>NUCLEOTIDE SEQUENCE [LARGE SCALE GENOMIC DNA]</scope>
    <source>
        <strain evidence="12">Derp</strain>
    </source>
</reference>
<feature type="domain" description="CUB" evidence="10">
    <location>
        <begin position="454"/>
        <end position="573"/>
    </location>
</feature>
<organism evidence="12 13">
    <name type="scientific">Dermatophagoides pteronyssinus</name>
    <name type="common">European house dust mite</name>
    <dbReference type="NCBI Taxonomy" id="6956"/>
    <lineage>
        <taxon>Eukaryota</taxon>
        <taxon>Metazoa</taxon>
        <taxon>Ecdysozoa</taxon>
        <taxon>Arthropoda</taxon>
        <taxon>Chelicerata</taxon>
        <taxon>Arachnida</taxon>
        <taxon>Acari</taxon>
        <taxon>Acariformes</taxon>
        <taxon>Sarcoptiformes</taxon>
        <taxon>Astigmata</taxon>
        <taxon>Psoroptidia</taxon>
        <taxon>Analgoidea</taxon>
        <taxon>Pyroglyphidae</taxon>
        <taxon>Dermatophagoidinae</taxon>
        <taxon>Dermatophagoides</taxon>
    </lineage>
</organism>
<dbReference type="InterPro" id="IPR035914">
    <property type="entry name" value="Sperma_CUB_dom_sf"/>
</dbReference>
<sequence>MDPINNGDNDDKYRWILENLCHEYRFAFDSLKELMIQINLSGQQDQIINQNDYNRYQNDISIIDSNLYQLSSHYETLLSSSTSTSTSINDTTSNHNHYYYYNDSMDISSALSFDQNERNSSSTNVENQNNNNHYFESSSSSSSWNFTPNVDHYHHHDGNCQQQQQIMIDNNNNDIMMLQPEQSSSTILVNSMNQIEQQQQNEIKTTAKLNNNKSANKNKTITNKSSSTKKLKTTIKNNQESRIWYKCGWDGCSFGSFYNGVVKRHSFKRHSGLIKIDKSSNLSMHRFKCDWPGCNVSLVAYHKLVEHKRKHTGEKPFRCKWKSCNYATARLYSRLEIILERCLPKADMENISIKCSSNEVIAIREAFFTSSMVDQCRFIANDDDNKTSMQKINSQQQQQSCTDDLRLTLNSKCSGHQACRVNLRKSHNNQCSGYDGWINLKYICVPKIKMNSYCNIKLTDSFGYVSNPGYPKFYPPYDCKWKIIGYPGQRIQIEILDLSLKEPRFTSNKKLLNNYECTDNLAIIDQNIRRIILCGELKSNLIEYRSKSNELVIDFRSFEFSPTRGIFFRYTMIDCPTLRPPSNGYMYRNQSYAYYNCYFNYVFEDTGQTSKILFCEYETYWNGTVTRCIAKENTTNEIDANDDGDDNGDDDEPIEKAYALSHQRNDLIKYDQINNHPTPQIITKIDDFLTNPLTFIIIGIISLSIIIIIIAIIIHSNYRYGSTDISI</sequence>
<feature type="domain" description="C2H2-type" evidence="11">
    <location>
        <begin position="287"/>
        <end position="316"/>
    </location>
</feature>
<keyword evidence="1" id="KW-0479">Metal-binding</keyword>
<dbReference type="SUPFAM" id="SSF57535">
    <property type="entry name" value="Complement control module/SCR domain"/>
    <property type="match status" value="1"/>
</dbReference>
<keyword evidence="9" id="KW-0472">Membrane</keyword>
<dbReference type="SMART" id="SM00355">
    <property type="entry name" value="ZnF_C2H2"/>
    <property type="match status" value="2"/>
</dbReference>
<keyword evidence="9" id="KW-0812">Transmembrane</keyword>
<dbReference type="SUPFAM" id="SSF49854">
    <property type="entry name" value="Spermadhesin, CUB domain"/>
    <property type="match status" value="1"/>
</dbReference>
<keyword evidence="9" id="KW-1133">Transmembrane helix</keyword>
<evidence type="ECO:0000256" key="4">
    <source>
        <dbReference type="ARBA" id="ARBA00022833"/>
    </source>
</evidence>
<dbReference type="EMBL" id="NJHN03000027">
    <property type="protein sequence ID" value="KAH9424686.1"/>
    <property type="molecule type" value="Genomic_DNA"/>
</dbReference>
<dbReference type="Proteomes" id="UP000887458">
    <property type="component" value="Unassembled WGS sequence"/>
</dbReference>
<comment type="caution">
    <text evidence="7">Lacks conserved residue(s) required for the propagation of feature annotation.</text>
</comment>
<feature type="region of interest" description="Disordered" evidence="8">
    <location>
        <begin position="114"/>
        <end position="141"/>
    </location>
</feature>
<feature type="transmembrane region" description="Helical" evidence="9">
    <location>
        <begin position="693"/>
        <end position="714"/>
    </location>
</feature>
<dbReference type="InterPro" id="IPR013087">
    <property type="entry name" value="Znf_C2H2_type"/>
</dbReference>
<dbReference type="InterPro" id="IPR035976">
    <property type="entry name" value="Sushi/SCR/CCP_sf"/>
</dbReference>
<feature type="disulfide bond" evidence="7">
    <location>
        <begin position="517"/>
        <end position="534"/>
    </location>
</feature>
<keyword evidence="5 7" id="KW-1015">Disulfide bond</keyword>
<evidence type="ECO:0000256" key="7">
    <source>
        <dbReference type="PROSITE-ProRule" id="PRU00059"/>
    </source>
</evidence>
<evidence type="ECO:0000256" key="1">
    <source>
        <dbReference type="ARBA" id="ARBA00022723"/>
    </source>
</evidence>
<dbReference type="InterPro" id="IPR000859">
    <property type="entry name" value="CUB_dom"/>
</dbReference>
<name>A0ABQ8JPZ6_DERPT</name>
<dbReference type="PANTHER" id="PTHR19818:SF139">
    <property type="entry name" value="PAIR-RULE PROTEIN ODD-PAIRED"/>
    <property type="match status" value="1"/>
</dbReference>
<evidence type="ECO:0000256" key="3">
    <source>
        <dbReference type="ARBA" id="ARBA00022771"/>
    </source>
</evidence>
<evidence type="ECO:0000256" key="9">
    <source>
        <dbReference type="SAM" id="Phobius"/>
    </source>
</evidence>
<evidence type="ECO:0000313" key="12">
    <source>
        <dbReference type="EMBL" id="KAH9424686.1"/>
    </source>
</evidence>
<dbReference type="InterPro" id="IPR050329">
    <property type="entry name" value="GLI_C2H2-zinc-finger"/>
</dbReference>
<evidence type="ECO:0000256" key="6">
    <source>
        <dbReference type="PROSITE-ProRule" id="PRU00042"/>
    </source>
</evidence>
<dbReference type="SMART" id="SM00042">
    <property type="entry name" value="CUB"/>
    <property type="match status" value="1"/>
</dbReference>
<dbReference type="PROSITE" id="PS01180">
    <property type="entry name" value="CUB"/>
    <property type="match status" value="1"/>
</dbReference>
<evidence type="ECO:0000256" key="2">
    <source>
        <dbReference type="ARBA" id="ARBA00022737"/>
    </source>
</evidence>
<evidence type="ECO:0000256" key="5">
    <source>
        <dbReference type="ARBA" id="ARBA00023157"/>
    </source>
</evidence>
<gene>
    <name evidence="12" type="ORF">DERP_013915</name>
</gene>
<keyword evidence="3 6" id="KW-0863">Zinc-finger</keyword>
<accession>A0ABQ8JPZ6</accession>
<evidence type="ECO:0000313" key="13">
    <source>
        <dbReference type="Proteomes" id="UP000887458"/>
    </source>
</evidence>
<evidence type="ECO:0000256" key="8">
    <source>
        <dbReference type="SAM" id="MobiDB-lite"/>
    </source>
</evidence>
<reference evidence="12 13" key="2">
    <citation type="journal article" date="2022" name="Mol. Biol. Evol.">
        <title>Comparative Genomics Reveals Insights into the Divergent Evolution of Astigmatic Mites and Household Pest Adaptations.</title>
        <authorList>
            <person name="Xiong Q."/>
            <person name="Wan A.T."/>
            <person name="Liu X."/>
            <person name="Fung C.S."/>
            <person name="Xiao X."/>
            <person name="Malainual N."/>
            <person name="Hou J."/>
            <person name="Wang L."/>
            <person name="Wang M."/>
            <person name="Yang K.Y."/>
            <person name="Cui Y."/>
            <person name="Leung E.L."/>
            <person name="Nong W."/>
            <person name="Shin S.K."/>
            <person name="Au S.W."/>
            <person name="Jeong K.Y."/>
            <person name="Chew F.T."/>
            <person name="Hui J.H."/>
            <person name="Leung T.F."/>
            <person name="Tungtrongchitr A."/>
            <person name="Zhong N."/>
            <person name="Liu Z."/>
            <person name="Tsui S.K."/>
        </authorList>
    </citation>
    <scope>NUCLEOTIDE SEQUENCE [LARGE SCALE GENOMIC DNA]</scope>
    <source>
        <strain evidence="12">Derp</strain>
    </source>
</reference>
<dbReference type="PROSITE" id="PS00028">
    <property type="entry name" value="ZINC_FINGER_C2H2_1"/>
    <property type="match status" value="1"/>
</dbReference>
<dbReference type="PANTHER" id="PTHR19818">
    <property type="entry name" value="ZINC FINGER PROTEIN ZIC AND GLI"/>
    <property type="match status" value="1"/>
</dbReference>
<dbReference type="PROSITE" id="PS50157">
    <property type="entry name" value="ZINC_FINGER_C2H2_2"/>
    <property type="match status" value="1"/>
</dbReference>
<dbReference type="InterPro" id="IPR043159">
    <property type="entry name" value="Lectin_gal-bd_sf"/>
</dbReference>
<proteinExistence type="predicted"/>
<feature type="compositionally biased region" description="Low complexity" evidence="8">
    <location>
        <begin position="119"/>
        <end position="141"/>
    </location>
</feature>
<dbReference type="Gene3D" id="3.30.160.60">
    <property type="entry name" value="Classic Zinc Finger"/>
    <property type="match status" value="1"/>
</dbReference>
<keyword evidence="4" id="KW-0862">Zinc</keyword>
<dbReference type="InterPro" id="IPR036236">
    <property type="entry name" value="Znf_C2H2_sf"/>
</dbReference>
<dbReference type="CDD" id="cd00041">
    <property type="entry name" value="CUB"/>
    <property type="match status" value="1"/>
</dbReference>
<protein>
    <submittedName>
        <fullName evidence="12">Uncharacterized protein</fullName>
    </submittedName>
</protein>
<comment type="caution">
    <text evidence="12">The sequence shown here is derived from an EMBL/GenBank/DDBJ whole genome shotgun (WGS) entry which is preliminary data.</text>
</comment>
<evidence type="ECO:0000259" key="11">
    <source>
        <dbReference type="PROSITE" id="PS50157"/>
    </source>
</evidence>
<dbReference type="Gene3D" id="2.60.120.740">
    <property type="match status" value="1"/>
</dbReference>
<dbReference type="Pfam" id="PF00431">
    <property type="entry name" value="CUB"/>
    <property type="match status" value="1"/>
</dbReference>
<dbReference type="CDD" id="cd22823">
    <property type="entry name" value="Gal_Rha_Lectin"/>
    <property type="match status" value="1"/>
</dbReference>
<evidence type="ECO:0000259" key="10">
    <source>
        <dbReference type="PROSITE" id="PS01180"/>
    </source>
</evidence>